<reference evidence="3" key="2">
    <citation type="submission" date="2021-03" db="UniProtKB">
        <authorList>
            <consortium name="EnsemblPlants"/>
        </authorList>
    </citation>
    <scope>IDENTIFICATION</scope>
</reference>
<dbReference type="Pfam" id="PF13839">
    <property type="entry name" value="PC-Esterase"/>
    <property type="match status" value="1"/>
</dbReference>
<dbReference type="Gramene" id="AUR62031857-RA">
    <property type="protein sequence ID" value="AUR62031857-RA:cds"/>
    <property type="gene ID" value="AUR62031857"/>
</dbReference>
<keyword evidence="4" id="KW-1185">Reference proteome</keyword>
<evidence type="ECO:0000313" key="3">
    <source>
        <dbReference type="EnsemblPlants" id="AUR62031857-RA:cds"/>
    </source>
</evidence>
<proteinExistence type="inferred from homology"/>
<dbReference type="OrthoDB" id="630188at2759"/>
<dbReference type="GO" id="GO:0016413">
    <property type="term" value="F:O-acetyltransferase activity"/>
    <property type="evidence" value="ECO:0007669"/>
    <property type="project" value="InterPro"/>
</dbReference>
<dbReference type="GeneID" id="110729805"/>
<dbReference type="KEGG" id="cqi:110729805"/>
<sequence length="143" mass="16354">MDRLVAYEKGLKTWTRWVDLHLSSSDIRVFFQGVSPDHMNALNWTAPNARTCIGVKRPLLGATNNGVVEEHPADRIVEKVIKKMEKPVELLRVTPLSQLRRDGHPGVYGIRRHRLPDCSHWCLPGVPDTWNHLLYASLYFSTS</sequence>
<dbReference type="SMR" id="A0A803MLP5"/>
<accession>A0A803MLP5</accession>
<reference evidence="3" key="1">
    <citation type="journal article" date="2017" name="Nature">
        <title>The genome of Chenopodium quinoa.</title>
        <authorList>
            <person name="Jarvis D.E."/>
            <person name="Ho Y.S."/>
            <person name="Lightfoot D.J."/>
            <person name="Schmoeckel S.M."/>
            <person name="Li B."/>
            <person name="Borm T.J.A."/>
            <person name="Ohyanagi H."/>
            <person name="Mineta K."/>
            <person name="Michell C.T."/>
            <person name="Saber N."/>
            <person name="Kharbatia N.M."/>
            <person name="Rupper R.R."/>
            <person name="Sharp A.R."/>
            <person name="Dally N."/>
            <person name="Boughton B.A."/>
            <person name="Woo Y.H."/>
            <person name="Gao G."/>
            <person name="Schijlen E.G.W.M."/>
            <person name="Guo X."/>
            <person name="Momin A.A."/>
            <person name="Negrao S."/>
            <person name="Al-Babili S."/>
            <person name="Gehring C."/>
            <person name="Roessner U."/>
            <person name="Jung C."/>
            <person name="Murphy K."/>
            <person name="Arold S.T."/>
            <person name="Gojobori T."/>
            <person name="van der Linden C.G."/>
            <person name="van Loo E.N."/>
            <person name="Jellen E.N."/>
            <person name="Maughan P.J."/>
            <person name="Tester M."/>
        </authorList>
    </citation>
    <scope>NUCLEOTIDE SEQUENCE [LARGE SCALE GENOMIC DNA]</scope>
    <source>
        <strain evidence="3">cv. PI 614886</strain>
    </source>
</reference>
<protein>
    <recommendedName>
        <fullName evidence="2">Trichome birefringence-like C-terminal domain-containing protein</fullName>
    </recommendedName>
</protein>
<dbReference type="InterPro" id="IPR029962">
    <property type="entry name" value="TBL"/>
</dbReference>
<dbReference type="EnsemblPlants" id="AUR62031857-RA">
    <property type="protein sequence ID" value="AUR62031857-RA:cds"/>
    <property type="gene ID" value="AUR62031857"/>
</dbReference>
<dbReference type="AlphaFoldDB" id="A0A803MLP5"/>
<dbReference type="GO" id="GO:0005794">
    <property type="term" value="C:Golgi apparatus"/>
    <property type="evidence" value="ECO:0007669"/>
    <property type="project" value="TreeGrafter"/>
</dbReference>
<evidence type="ECO:0000313" key="4">
    <source>
        <dbReference type="Proteomes" id="UP000596660"/>
    </source>
</evidence>
<feature type="domain" description="Trichome birefringence-like C-terminal" evidence="2">
    <location>
        <begin position="1"/>
        <end position="136"/>
    </location>
</feature>
<dbReference type="PANTHER" id="PTHR32285:SF372">
    <property type="entry name" value="PROTEIN TRICHOME BIREFRINGENCE-LIKE 43"/>
    <property type="match status" value="1"/>
</dbReference>
<dbReference type="PANTHER" id="PTHR32285">
    <property type="entry name" value="PROTEIN TRICHOME BIREFRINGENCE-LIKE 9-RELATED"/>
    <property type="match status" value="1"/>
</dbReference>
<organism evidence="3 4">
    <name type="scientific">Chenopodium quinoa</name>
    <name type="common">Quinoa</name>
    <dbReference type="NCBI Taxonomy" id="63459"/>
    <lineage>
        <taxon>Eukaryota</taxon>
        <taxon>Viridiplantae</taxon>
        <taxon>Streptophyta</taxon>
        <taxon>Embryophyta</taxon>
        <taxon>Tracheophyta</taxon>
        <taxon>Spermatophyta</taxon>
        <taxon>Magnoliopsida</taxon>
        <taxon>eudicotyledons</taxon>
        <taxon>Gunneridae</taxon>
        <taxon>Pentapetalae</taxon>
        <taxon>Caryophyllales</taxon>
        <taxon>Chenopodiaceae</taxon>
        <taxon>Chenopodioideae</taxon>
        <taxon>Atripliceae</taxon>
        <taxon>Chenopodium</taxon>
    </lineage>
</organism>
<evidence type="ECO:0000256" key="1">
    <source>
        <dbReference type="ARBA" id="ARBA00007727"/>
    </source>
</evidence>
<gene>
    <name evidence="3" type="primary">LOC110729805</name>
</gene>
<dbReference type="RefSeq" id="XP_021765272.1">
    <property type="nucleotide sequence ID" value="XM_021909580.1"/>
</dbReference>
<evidence type="ECO:0000259" key="2">
    <source>
        <dbReference type="Pfam" id="PF13839"/>
    </source>
</evidence>
<name>A0A803MLP5_CHEQI</name>
<comment type="similarity">
    <text evidence="1">Belongs to the PC-esterase family. TBL subfamily.</text>
</comment>
<dbReference type="InterPro" id="IPR026057">
    <property type="entry name" value="TBL_C"/>
</dbReference>
<dbReference type="Proteomes" id="UP000596660">
    <property type="component" value="Unplaced"/>
</dbReference>